<name>A0AAX6FT38_IRIPA</name>
<evidence type="ECO:0000256" key="1">
    <source>
        <dbReference type="ARBA" id="ARBA00007797"/>
    </source>
</evidence>
<dbReference type="PANTHER" id="PTHR14428">
    <property type="entry name" value="NUCLEOLAR COMPLEX PROTEIN 3"/>
    <property type="match status" value="1"/>
</dbReference>
<organism evidence="4 5">
    <name type="scientific">Iris pallida</name>
    <name type="common">Sweet iris</name>
    <dbReference type="NCBI Taxonomy" id="29817"/>
    <lineage>
        <taxon>Eukaryota</taxon>
        <taxon>Viridiplantae</taxon>
        <taxon>Streptophyta</taxon>
        <taxon>Embryophyta</taxon>
        <taxon>Tracheophyta</taxon>
        <taxon>Spermatophyta</taxon>
        <taxon>Magnoliopsida</taxon>
        <taxon>Liliopsida</taxon>
        <taxon>Asparagales</taxon>
        <taxon>Iridaceae</taxon>
        <taxon>Iridoideae</taxon>
        <taxon>Irideae</taxon>
        <taxon>Iris</taxon>
    </lineage>
</organism>
<dbReference type="PANTHER" id="PTHR14428:SF5">
    <property type="entry name" value="NUCLEOLAR COMPLEX PROTEIN 3 HOMOLOG"/>
    <property type="match status" value="1"/>
</dbReference>
<evidence type="ECO:0000256" key="2">
    <source>
        <dbReference type="SAM" id="MobiDB-lite"/>
    </source>
</evidence>
<dbReference type="GO" id="GO:0003682">
    <property type="term" value="F:chromatin binding"/>
    <property type="evidence" value="ECO:0007669"/>
    <property type="project" value="TreeGrafter"/>
</dbReference>
<reference evidence="4" key="2">
    <citation type="submission" date="2023-04" db="EMBL/GenBank/DDBJ databases">
        <authorList>
            <person name="Bruccoleri R.E."/>
            <person name="Oakeley E.J."/>
            <person name="Faust A.-M."/>
            <person name="Dessus-Babus S."/>
            <person name="Altorfer M."/>
            <person name="Burckhardt D."/>
            <person name="Oertli M."/>
            <person name="Naumann U."/>
            <person name="Petersen F."/>
            <person name="Wong J."/>
        </authorList>
    </citation>
    <scope>NUCLEOTIDE SEQUENCE</scope>
    <source>
        <strain evidence="4">GSM-AAB239-AS_SAM_17_03QT</strain>
        <tissue evidence="4">Leaf</tissue>
    </source>
</reference>
<dbReference type="Pfam" id="PF03914">
    <property type="entry name" value="CBF"/>
    <property type="match status" value="1"/>
</dbReference>
<dbReference type="AlphaFoldDB" id="A0AAX6FT38"/>
<gene>
    <name evidence="4" type="ORF">M6B38_400330</name>
</gene>
<protein>
    <submittedName>
        <fullName evidence="4">Nucleolar complex protein 3-like protein</fullName>
    </submittedName>
</protein>
<dbReference type="InterPro" id="IPR016903">
    <property type="entry name" value="Nucleolar_cplx-assoc_3"/>
</dbReference>
<evidence type="ECO:0000313" key="4">
    <source>
        <dbReference type="EMBL" id="KAJ6819599.1"/>
    </source>
</evidence>
<evidence type="ECO:0000259" key="3">
    <source>
        <dbReference type="Pfam" id="PF03914"/>
    </source>
</evidence>
<keyword evidence="5" id="KW-1185">Reference proteome</keyword>
<feature type="domain" description="CCAAT-binding factor" evidence="3">
    <location>
        <begin position="96"/>
        <end position="250"/>
    </location>
</feature>
<accession>A0AAX6FT38</accession>
<dbReference type="EMBL" id="JANAVB010025999">
    <property type="protein sequence ID" value="KAJ6819599.1"/>
    <property type="molecule type" value="Genomic_DNA"/>
</dbReference>
<evidence type="ECO:0000313" key="5">
    <source>
        <dbReference type="Proteomes" id="UP001140949"/>
    </source>
</evidence>
<comment type="caution">
    <text evidence="4">The sequence shown here is derived from an EMBL/GenBank/DDBJ whole genome shotgun (WGS) entry which is preliminary data.</text>
</comment>
<feature type="region of interest" description="Disordered" evidence="2">
    <location>
        <begin position="253"/>
        <end position="272"/>
    </location>
</feature>
<feature type="compositionally biased region" description="Polar residues" evidence="2">
    <location>
        <begin position="257"/>
        <end position="272"/>
    </location>
</feature>
<dbReference type="InterPro" id="IPR005612">
    <property type="entry name" value="CCAAT-binding_factor"/>
</dbReference>
<proteinExistence type="inferred from homology"/>
<reference evidence="4" key="1">
    <citation type="journal article" date="2023" name="GigaByte">
        <title>Genome assembly of the bearded iris, Iris pallida Lam.</title>
        <authorList>
            <person name="Bruccoleri R.E."/>
            <person name="Oakeley E.J."/>
            <person name="Faust A.M.E."/>
            <person name="Altorfer M."/>
            <person name="Dessus-Babus S."/>
            <person name="Burckhardt D."/>
            <person name="Oertli M."/>
            <person name="Naumann U."/>
            <person name="Petersen F."/>
            <person name="Wong J."/>
        </authorList>
    </citation>
    <scope>NUCLEOTIDE SEQUENCE</scope>
    <source>
        <strain evidence="4">GSM-AAB239-AS_SAM_17_03QT</strain>
    </source>
</reference>
<comment type="similarity">
    <text evidence="1">Belongs to the CBF/MAK21 family.</text>
</comment>
<dbReference type="GO" id="GO:0006270">
    <property type="term" value="P:DNA replication initiation"/>
    <property type="evidence" value="ECO:0007669"/>
    <property type="project" value="TreeGrafter"/>
</dbReference>
<feature type="region of interest" description="Disordered" evidence="2">
    <location>
        <begin position="287"/>
        <end position="309"/>
    </location>
</feature>
<dbReference type="Proteomes" id="UP001140949">
    <property type="component" value="Unassembled WGS sequence"/>
</dbReference>
<sequence>MQSDTLSAVFETYFRILKRSMELSVSRLKPTSLPMSGGFGTHPLLAPCLNGLGKFSHLIDLDFMGDLMTCLKRLAGYSENHDGPPQNCLSVSERFQCCIVAFRVMRNNLDALNVDLQEFFVQLYNLMLEYRPGRDHGNVLSEALKTMLWEGKQHDMQRAAAFIKRLATFALSFGSTEAIAALVTLKHLLQKNSKCRCLLENDAGGGSLSGLVVKYQPDASDPNLSGALASVLWELNLLSRHYNPTISSMASSISSMGTMNPSQNQSHLSTTSPVQAFRDLSIEQELSMPISKPSSTQNRKRKGEKPFDVASRPERIWETGRKVHEDEVKNKLENHFKVLRDIEENERLRAELNRTLKSISIY</sequence>
<dbReference type="GO" id="GO:0005730">
    <property type="term" value="C:nucleolus"/>
    <property type="evidence" value="ECO:0007669"/>
    <property type="project" value="TreeGrafter"/>
</dbReference>